<comment type="caution">
    <text evidence="1">The sequence shown here is derived from an EMBL/GenBank/DDBJ whole genome shotgun (WGS) entry which is preliminary data.</text>
</comment>
<dbReference type="EMBL" id="MLYV02001159">
    <property type="protein sequence ID" value="PSR72529.1"/>
    <property type="molecule type" value="Genomic_DNA"/>
</dbReference>
<organism evidence="1 2">
    <name type="scientific">Hermanssonia centrifuga</name>
    <dbReference type="NCBI Taxonomy" id="98765"/>
    <lineage>
        <taxon>Eukaryota</taxon>
        <taxon>Fungi</taxon>
        <taxon>Dikarya</taxon>
        <taxon>Basidiomycota</taxon>
        <taxon>Agaricomycotina</taxon>
        <taxon>Agaricomycetes</taxon>
        <taxon>Polyporales</taxon>
        <taxon>Meruliaceae</taxon>
        <taxon>Hermanssonia</taxon>
    </lineage>
</organism>
<dbReference type="AlphaFoldDB" id="A0A2R6NJI7"/>
<keyword evidence="2" id="KW-1185">Reference proteome</keyword>
<evidence type="ECO:0000313" key="2">
    <source>
        <dbReference type="Proteomes" id="UP000186601"/>
    </source>
</evidence>
<name>A0A2R6NJI7_9APHY</name>
<proteinExistence type="predicted"/>
<gene>
    <name evidence="1" type="ORF">PHLCEN_2v11599</name>
</gene>
<sequence length="55" mass="5819">MYRTAVFASVPRSKVVTCQDLDLAARLWAVGGCKVRSGSHPDGLGAHGIGYSVKE</sequence>
<accession>A0A2R6NJI7</accession>
<evidence type="ECO:0000313" key="1">
    <source>
        <dbReference type="EMBL" id="PSR72529.1"/>
    </source>
</evidence>
<protein>
    <submittedName>
        <fullName evidence="1">Uncharacterized protein</fullName>
    </submittedName>
</protein>
<reference evidence="1 2" key="1">
    <citation type="submission" date="2018-02" db="EMBL/GenBank/DDBJ databases">
        <title>Genome sequence of the basidiomycete white-rot fungus Phlebia centrifuga.</title>
        <authorList>
            <person name="Granchi Z."/>
            <person name="Peng M."/>
            <person name="de Vries R.P."/>
            <person name="Hilden K."/>
            <person name="Makela M.R."/>
            <person name="Grigoriev I."/>
            <person name="Riley R."/>
        </authorList>
    </citation>
    <scope>NUCLEOTIDE SEQUENCE [LARGE SCALE GENOMIC DNA]</scope>
    <source>
        <strain evidence="1 2">FBCC195</strain>
    </source>
</reference>
<dbReference type="Proteomes" id="UP000186601">
    <property type="component" value="Unassembled WGS sequence"/>
</dbReference>